<dbReference type="GO" id="GO:0016579">
    <property type="term" value="P:protein deubiquitination"/>
    <property type="evidence" value="ECO:0007669"/>
    <property type="project" value="InterPro"/>
</dbReference>
<organism evidence="5">
    <name type="scientific">Oikopleura dioica</name>
    <name type="common">Tunicate</name>
    <dbReference type="NCBI Taxonomy" id="34765"/>
    <lineage>
        <taxon>Eukaryota</taxon>
        <taxon>Metazoa</taxon>
        <taxon>Chordata</taxon>
        <taxon>Tunicata</taxon>
        <taxon>Appendicularia</taxon>
        <taxon>Copelata</taxon>
        <taxon>Oikopleuridae</taxon>
        <taxon>Oikopleura</taxon>
    </lineage>
</organism>
<keyword evidence="2" id="KW-0378">Hydrolase</keyword>
<dbReference type="PROSITE" id="PS00973">
    <property type="entry name" value="USP_2"/>
    <property type="match status" value="1"/>
</dbReference>
<dbReference type="GO" id="GO:0006508">
    <property type="term" value="P:proteolysis"/>
    <property type="evidence" value="ECO:0007669"/>
    <property type="project" value="UniProtKB-KW"/>
</dbReference>
<gene>
    <name evidence="5" type="ORF">GSOID_T00028975001</name>
</gene>
<evidence type="ECO:0000313" key="5">
    <source>
        <dbReference type="EMBL" id="CBY31764.1"/>
    </source>
</evidence>
<feature type="compositionally biased region" description="Basic residues" evidence="3">
    <location>
        <begin position="800"/>
        <end position="810"/>
    </location>
</feature>
<feature type="compositionally biased region" description="Basic residues" evidence="3">
    <location>
        <begin position="738"/>
        <end position="748"/>
    </location>
</feature>
<feature type="domain" description="USP" evidence="4">
    <location>
        <begin position="14"/>
        <end position="567"/>
    </location>
</feature>
<keyword evidence="2" id="KW-0788">Thiol protease</keyword>
<dbReference type="AlphaFoldDB" id="E4Y814"/>
<protein>
    <recommendedName>
        <fullName evidence="2">Ubiquitin carboxyl-terminal hydrolase</fullName>
        <ecNumber evidence="2">3.4.19.12</ecNumber>
    </recommendedName>
</protein>
<feature type="region of interest" description="Disordered" evidence="3">
    <location>
        <begin position="734"/>
        <end position="930"/>
    </location>
</feature>
<dbReference type="PROSITE" id="PS50235">
    <property type="entry name" value="USP_3"/>
    <property type="match status" value="1"/>
</dbReference>
<feature type="compositionally biased region" description="Basic and acidic residues" evidence="3">
    <location>
        <begin position="812"/>
        <end position="841"/>
    </location>
</feature>
<dbReference type="EMBL" id="FN654316">
    <property type="protein sequence ID" value="CBY31764.1"/>
    <property type="molecule type" value="Genomic_DNA"/>
</dbReference>
<feature type="region of interest" description="Disordered" evidence="3">
    <location>
        <begin position="592"/>
        <end position="616"/>
    </location>
</feature>
<dbReference type="InterPro" id="IPR028889">
    <property type="entry name" value="USP"/>
</dbReference>
<dbReference type="PANTHER" id="PTHR21646">
    <property type="entry name" value="UBIQUITIN CARBOXYL-TERMINAL HYDROLASE"/>
    <property type="match status" value="1"/>
</dbReference>
<dbReference type="InterPro" id="IPR001394">
    <property type="entry name" value="Peptidase_C19_UCH"/>
</dbReference>
<evidence type="ECO:0000256" key="1">
    <source>
        <dbReference type="ARBA" id="ARBA00000707"/>
    </source>
</evidence>
<dbReference type="Gene3D" id="3.90.70.10">
    <property type="entry name" value="Cysteine proteinases"/>
    <property type="match status" value="2"/>
</dbReference>
<dbReference type="PROSITE" id="PS00972">
    <property type="entry name" value="USP_1"/>
    <property type="match status" value="1"/>
</dbReference>
<reference evidence="5" key="1">
    <citation type="journal article" date="2010" name="Science">
        <title>Plasticity of animal genome architecture unmasked by rapid evolution of a pelagic tunicate.</title>
        <authorList>
            <person name="Denoeud F."/>
            <person name="Henriet S."/>
            <person name="Mungpakdee S."/>
            <person name="Aury J.M."/>
            <person name="Da Silva C."/>
            <person name="Brinkmann H."/>
            <person name="Mikhaleva J."/>
            <person name="Olsen L.C."/>
            <person name="Jubin C."/>
            <person name="Canestro C."/>
            <person name="Bouquet J.M."/>
            <person name="Danks G."/>
            <person name="Poulain J."/>
            <person name="Campsteijn C."/>
            <person name="Adamski M."/>
            <person name="Cross I."/>
            <person name="Yadetie F."/>
            <person name="Muffato M."/>
            <person name="Louis A."/>
            <person name="Butcher S."/>
            <person name="Tsagkogeorga G."/>
            <person name="Konrad A."/>
            <person name="Singh S."/>
            <person name="Jensen M.F."/>
            <person name="Cong E.H."/>
            <person name="Eikeseth-Otteraa H."/>
            <person name="Noel B."/>
            <person name="Anthouard V."/>
            <person name="Porcel B.M."/>
            <person name="Kachouri-Lafond R."/>
            <person name="Nishino A."/>
            <person name="Ugolini M."/>
            <person name="Chourrout P."/>
            <person name="Nishida H."/>
            <person name="Aasland R."/>
            <person name="Huzurbazar S."/>
            <person name="Westhof E."/>
            <person name="Delsuc F."/>
            <person name="Lehrach H."/>
            <person name="Reinhardt R."/>
            <person name="Weissenbach J."/>
            <person name="Roy S.W."/>
            <person name="Artiguenave F."/>
            <person name="Postlethwait J.H."/>
            <person name="Manak J.R."/>
            <person name="Thompson E.M."/>
            <person name="Jaillon O."/>
            <person name="Du Pasquier L."/>
            <person name="Boudinot P."/>
            <person name="Liberles D.A."/>
            <person name="Volff J.N."/>
            <person name="Philippe H."/>
            <person name="Lenhard B."/>
            <person name="Roest Crollius H."/>
            <person name="Wincker P."/>
            <person name="Chourrout D."/>
        </authorList>
    </citation>
    <scope>NUCLEOTIDE SEQUENCE [LARGE SCALE GENOMIC DNA]</scope>
</reference>
<comment type="similarity">
    <text evidence="2">Belongs to the peptidase C19 family.</text>
</comment>
<comment type="catalytic activity">
    <reaction evidence="1 2">
        <text>Thiol-dependent hydrolysis of ester, thioester, amide, peptide and isopeptide bonds formed by the C-terminal Gly of ubiquitin (a 76-residue protein attached to proteins as an intracellular targeting signal).</text>
        <dbReference type="EC" id="3.4.19.12"/>
    </reaction>
</comment>
<accession>E4Y814</accession>
<dbReference type="GO" id="GO:0004843">
    <property type="term" value="F:cysteine-type deubiquitinase activity"/>
    <property type="evidence" value="ECO:0007669"/>
    <property type="project" value="UniProtKB-UniRule"/>
</dbReference>
<dbReference type="PANTHER" id="PTHR21646:SF14">
    <property type="entry name" value="FI05488P"/>
    <property type="match status" value="1"/>
</dbReference>
<proteinExistence type="inferred from homology"/>
<evidence type="ECO:0000256" key="2">
    <source>
        <dbReference type="RuleBase" id="RU366025"/>
    </source>
</evidence>
<dbReference type="InterPro" id="IPR018200">
    <property type="entry name" value="USP_CS"/>
</dbReference>
<evidence type="ECO:0000259" key="4">
    <source>
        <dbReference type="PROSITE" id="PS50235"/>
    </source>
</evidence>
<dbReference type="CDD" id="cd02257">
    <property type="entry name" value="Peptidase_C19"/>
    <property type="match status" value="1"/>
</dbReference>
<sequence>MPIMSGTKRVPGATGIPNNGNTCYLNAVIQCLSNTSQFSDLICREFCRGGEITAQTSALIRTLWLGEPAGKAAQSLIGTVVRLNPQIEFDVQQDAQEFLLWMLTMLHEDLREDKNGLSRRNMARNSFRRIKNLRKKYALAPLPTSPIERFFGGNYCQSIVCPICKKPKQSSELFLTLSLPIPVESKKQAVYPIVHYLSGEIAKIGVRPNIAASVADFRQLVAAEMGIHQRLLAFTEITNTGFGPSFGDNDDVNSLPLEGLRIFQIPAAPSTGRNGQNTSSASTTRWESCILLIILKSDGYVKPDPLVMRMARDATARELHTEIFARLNQKYSPRQSPRLKVSHHDGSEEMIDSSLEHPLLTSALTTAMKTCPTGSPIHIRIIAELPQDAVHMIEDSSSRRIKEEPSVRLTEIFDQQQSELTLSECLDLHMKEEEIVNNGWLCQYCKKKSKKFTKRMQFSSLPDVLTLQFKRFKATEASKKLTNYVSYPVTGLEVTKYITMSQTRHPIVYDLYGVIGHRGDLFSGHYYAVTKNNLDQCWYLFDDEVVQKVTVEDCLTPDAFILFYQKRGHAIQPGRHWSLRLNGVKTALDAARDGTGVSEVDEPTPSAQSDSDEPKPFKEVPVDVGNLLSMHQQKPVSFNAPIPSSKWSPSQNYATLRRPVARNNSAIGLVNNGSSSLTDNEFIIPKHRSGINLRNDESQDHLKVEALQISIKVNDFKSRDKNFFLAYFEKVVGQQRRQPSRYRHRTERGRRERGENEHRRSGRSRSRGKSEDRGDRPRSESRGRSGGYESDRRQSTASRPRSRSRGRSQSRGRQEANGEYGSERERARSRSGRENSEEDRRSRRRSRSRGGEEERRRQRSKSRQRTSSTSDSNKLDAMNFHSRQNSTLSAKSGPPKTMQTSGGYTVAPSLGSSFTGKNASHHKKSLEFLK</sequence>
<dbReference type="Pfam" id="PF00443">
    <property type="entry name" value="UCH"/>
    <property type="match status" value="1"/>
</dbReference>
<dbReference type="SUPFAM" id="SSF54001">
    <property type="entry name" value="Cysteine proteinases"/>
    <property type="match status" value="1"/>
</dbReference>
<dbReference type="EC" id="3.4.19.12" evidence="2"/>
<feature type="compositionally biased region" description="Polar residues" evidence="3">
    <location>
        <begin position="881"/>
        <end position="890"/>
    </location>
</feature>
<feature type="compositionally biased region" description="Basic and acidic residues" evidence="3">
    <location>
        <begin position="768"/>
        <end position="794"/>
    </location>
</feature>
<name>E4Y814_OIKDI</name>
<dbReference type="Proteomes" id="UP000011014">
    <property type="component" value="Unassembled WGS sequence"/>
</dbReference>
<dbReference type="InterPro" id="IPR050185">
    <property type="entry name" value="Ub_carboxyl-term_hydrolase"/>
</dbReference>
<feature type="compositionally biased region" description="Basic and acidic residues" evidence="3">
    <location>
        <begin position="749"/>
        <end position="759"/>
    </location>
</feature>
<dbReference type="InterPro" id="IPR038765">
    <property type="entry name" value="Papain-like_cys_pep_sf"/>
</dbReference>
<evidence type="ECO:0000256" key="3">
    <source>
        <dbReference type="SAM" id="MobiDB-lite"/>
    </source>
</evidence>
<keyword evidence="2" id="KW-0645">Protease</keyword>
<keyword evidence="2" id="KW-0833">Ubl conjugation pathway</keyword>